<dbReference type="PANTHER" id="PTHR33164:SF99">
    <property type="entry name" value="MARR FAMILY REGULATORY PROTEIN"/>
    <property type="match status" value="1"/>
</dbReference>
<dbReference type="SMART" id="SM00347">
    <property type="entry name" value="HTH_MARR"/>
    <property type="match status" value="1"/>
</dbReference>
<feature type="domain" description="HTH marR-type" evidence="2">
    <location>
        <begin position="30"/>
        <end position="166"/>
    </location>
</feature>
<proteinExistence type="predicted"/>
<evidence type="ECO:0000313" key="4">
    <source>
        <dbReference type="Proteomes" id="UP001501444"/>
    </source>
</evidence>
<organism evidence="3 4">
    <name type="scientific">Dactylosporangium salmoneum</name>
    <dbReference type="NCBI Taxonomy" id="53361"/>
    <lineage>
        <taxon>Bacteria</taxon>
        <taxon>Bacillati</taxon>
        <taxon>Actinomycetota</taxon>
        <taxon>Actinomycetes</taxon>
        <taxon>Micromonosporales</taxon>
        <taxon>Micromonosporaceae</taxon>
        <taxon>Dactylosporangium</taxon>
    </lineage>
</organism>
<dbReference type="InterPro" id="IPR036390">
    <property type="entry name" value="WH_DNA-bd_sf"/>
</dbReference>
<evidence type="ECO:0000313" key="3">
    <source>
        <dbReference type="EMBL" id="GAA2326836.1"/>
    </source>
</evidence>
<accession>A0ABP5S8U8</accession>
<dbReference type="PANTHER" id="PTHR33164">
    <property type="entry name" value="TRANSCRIPTIONAL REGULATOR, MARR FAMILY"/>
    <property type="match status" value="1"/>
</dbReference>
<dbReference type="InterPro" id="IPR036388">
    <property type="entry name" value="WH-like_DNA-bd_sf"/>
</dbReference>
<evidence type="ECO:0000259" key="2">
    <source>
        <dbReference type="PROSITE" id="PS50995"/>
    </source>
</evidence>
<dbReference type="InterPro" id="IPR000835">
    <property type="entry name" value="HTH_MarR-typ"/>
</dbReference>
<dbReference type="InterPro" id="IPR039422">
    <property type="entry name" value="MarR/SlyA-like"/>
</dbReference>
<dbReference type="SUPFAM" id="SSF46785">
    <property type="entry name" value="Winged helix' DNA-binding domain"/>
    <property type="match status" value="1"/>
</dbReference>
<gene>
    <name evidence="3" type="ORF">GCM10010170_001990</name>
</gene>
<comment type="caution">
    <text evidence="3">The sequence shown here is derived from an EMBL/GenBank/DDBJ whole genome shotgun (WGS) entry which is preliminary data.</text>
</comment>
<evidence type="ECO:0000256" key="1">
    <source>
        <dbReference type="SAM" id="MobiDB-lite"/>
    </source>
</evidence>
<keyword evidence="4" id="KW-1185">Reference proteome</keyword>
<dbReference type="RefSeq" id="WP_344610246.1">
    <property type="nucleotide sequence ID" value="NZ_BAAARV010000004.1"/>
</dbReference>
<dbReference type="Gene3D" id="1.10.10.10">
    <property type="entry name" value="Winged helix-like DNA-binding domain superfamily/Winged helix DNA-binding domain"/>
    <property type="match status" value="1"/>
</dbReference>
<name>A0ABP5S8U8_9ACTN</name>
<dbReference type="Pfam" id="PF12802">
    <property type="entry name" value="MarR_2"/>
    <property type="match status" value="1"/>
</dbReference>
<dbReference type="Proteomes" id="UP001501444">
    <property type="component" value="Unassembled WGS sequence"/>
</dbReference>
<sequence length="173" mass="19510">MEDTAVLPTPAEGVGARPAAGEPRWLNDAEFRAWIGYRRMRALLDLQLARQLAADQGLSEPDYDVLTSLSDSPDRRIRLSEMAERMLWSKSRLSHHVTRMQQRGLVTRKECPSDGRGAFIVLTDHGMEILRAAAPGHVTAVREHFIDLMTEEQVRVLGEITETVLEHLRRSTA</sequence>
<feature type="region of interest" description="Disordered" evidence="1">
    <location>
        <begin position="1"/>
        <end position="20"/>
    </location>
</feature>
<reference evidence="4" key="1">
    <citation type="journal article" date="2019" name="Int. J. Syst. Evol. Microbiol.">
        <title>The Global Catalogue of Microorganisms (GCM) 10K type strain sequencing project: providing services to taxonomists for standard genome sequencing and annotation.</title>
        <authorList>
            <consortium name="The Broad Institute Genomics Platform"/>
            <consortium name="The Broad Institute Genome Sequencing Center for Infectious Disease"/>
            <person name="Wu L."/>
            <person name="Ma J."/>
        </authorList>
    </citation>
    <scope>NUCLEOTIDE SEQUENCE [LARGE SCALE GENOMIC DNA]</scope>
    <source>
        <strain evidence="4">JCM 3272</strain>
    </source>
</reference>
<dbReference type="PROSITE" id="PS50995">
    <property type="entry name" value="HTH_MARR_2"/>
    <property type="match status" value="1"/>
</dbReference>
<protein>
    <submittedName>
        <fullName evidence="3">MarR family transcriptional regulator</fullName>
    </submittedName>
</protein>
<dbReference type="EMBL" id="BAAARV010000004">
    <property type="protein sequence ID" value="GAA2326836.1"/>
    <property type="molecule type" value="Genomic_DNA"/>
</dbReference>